<accession>A0A0D7AD50</accession>
<evidence type="ECO:0000313" key="2">
    <source>
        <dbReference type="Proteomes" id="UP000054144"/>
    </source>
</evidence>
<sequence length="119" mass="13141">MTATSISPRSRPPHLLNSELTTSLCANVLRNPNPLCTHRTKIMDSATTAARGAHTTAKSVCDIDDWEDLKDLLQMATEQYEHESAIYFSPGWLSDSFWATEDDDAEAVPLLGGVIHECH</sequence>
<evidence type="ECO:0000313" key="1">
    <source>
        <dbReference type="EMBL" id="KIY47826.1"/>
    </source>
</evidence>
<organism evidence="1 2">
    <name type="scientific">Fistulina hepatica ATCC 64428</name>
    <dbReference type="NCBI Taxonomy" id="1128425"/>
    <lineage>
        <taxon>Eukaryota</taxon>
        <taxon>Fungi</taxon>
        <taxon>Dikarya</taxon>
        <taxon>Basidiomycota</taxon>
        <taxon>Agaricomycotina</taxon>
        <taxon>Agaricomycetes</taxon>
        <taxon>Agaricomycetidae</taxon>
        <taxon>Agaricales</taxon>
        <taxon>Fistulinaceae</taxon>
        <taxon>Fistulina</taxon>
    </lineage>
</organism>
<dbReference type="Proteomes" id="UP000054144">
    <property type="component" value="Unassembled WGS sequence"/>
</dbReference>
<reference evidence="1 2" key="1">
    <citation type="journal article" date="2015" name="Fungal Genet. Biol.">
        <title>Evolution of novel wood decay mechanisms in Agaricales revealed by the genome sequences of Fistulina hepatica and Cylindrobasidium torrendii.</title>
        <authorList>
            <person name="Floudas D."/>
            <person name="Held B.W."/>
            <person name="Riley R."/>
            <person name="Nagy L.G."/>
            <person name="Koehler G."/>
            <person name="Ransdell A.S."/>
            <person name="Younus H."/>
            <person name="Chow J."/>
            <person name="Chiniquy J."/>
            <person name="Lipzen A."/>
            <person name="Tritt A."/>
            <person name="Sun H."/>
            <person name="Haridas S."/>
            <person name="LaButti K."/>
            <person name="Ohm R.A."/>
            <person name="Kues U."/>
            <person name="Blanchette R.A."/>
            <person name="Grigoriev I.V."/>
            <person name="Minto R.E."/>
            <person name="Hibbett D.S."/>
        </authorList>
    </citation>
    <scope>NUCLEOTIDE SEQUENCE [LARGE SCALE GENOMIC DNA]</scope>
    <source>
        <strain evidence="1 2">ATCC 64428</strain>
    </source>
</reference>
<dbReference type="AlphaFoldDB" id="A0A0D7AD50"/>
<keyword evidence="2" id="KW-1185">Reference proteome</keyword>
<gene>
    <name evidence="1" type="ORF">FISHEDRAFT_74273</name>
</gene>
<name>A0A0D7AD50_9AGAR</name>
<proteinExistence type="predicted"/>
<protein>
    <submittedName>
        <fullName evidence="1">Uncharacterized protein</fullName>
    </submittedName>
</protein>
<dbReference type="EMBL" id="KN881922">
    <property type="protein sequence ID" value="KIY47826.1"/>
    <property type="molecule type" value="Genomic_DNA"/>
</dbReference>
<dbReference type="OrthoDB" id="3204217at2759"/>